<dbReference type="AlphaFoldDB" id="A0A8J3XWC6"/>
<evidence type="ECO:0000313" key="1">
    <source>
        <dbReference type="EMBL" id="GII54830.1"/>
    </source>
</evidence>
<sequence length="108" mass="11432">MISGGSPVMGSGYARLDIGEPGETMATCEVCGNDYDMSFEVHAQGAVHVFDSFECAITRMAPVCEHCSCRIVGHGVAVDGRWYCCAHCARESGATAIVDRESAPGGRR</sequence>
<name>A0A8J3XWC6_9ACTN</name>
<accession>A0A8J3XWC6</accession>
<gene>
    <name evidence="1" type="ORF">Pth03_32190</name>
</gene>
<reference evidence="1" key="1">
    <citation type="submission" date="2021-01" db="EMBL/GenBank/DDBJ databases">
        <title>Whole genome shotgun sequence of Planotetraspora thailandica NBRC 104271.</title>
        <authorList>
            <person name="Komaki H."/>
            <person name="Tamura T."/>
        </authorList>
    </citation>
    <scope>NUCLEOTIDE SEQUENCE</scope>
    <source>
        <strain evidence="1">NBRC 104271</strain>
    </source>
</reference>
<protein>
    <recommendedName>
        <fullName evidence="3">Prokaryotic metallothionein</fullName>
    </recommendedName>
</protein>
<organism evidence="1 2">
    <name type="scientific">Planotetraspora thailandica</name>
    <dbReference type="NCBI Taxonomy" id="487172"/>
    <lineage>
        <taxon>Bacteria</taxon>
        <taxon>Bacillati</taxon>
        <taxon>Actinomycetota</taxon>
        <taxon>Actinomycetes</taxon>
        <taxon>Streptosporangiales</taxon>
        <taxon>Streptosporangiaceae</taxon>
        <taxon>Planotetraspora</taxon>
    </lineage>
</organism>
<comment type="caution">
    <text evidence="1">The sequence shown here is derived from an EMBL/GenBank/DDBJ whole genome shotgun (WGS) entry which is preliminary data.</text>
</comment>
<dbReference type="Proteomes" id="UP000605992">
    <property type="component" value="Unassembled WGS sequence"/>
</dbReference>
<evidence type="ECO:0000313" key="2">
    <source>
        <dbReference type="Proteomes" id="UP000605992"/>
    </source>
</evidence>
<keyword evidence="2" id="KW-1185">Reference proteome</keyword>
<dbReference type="EMBL" id="BOOR01000021">
    <property type="protein sequence ID" value="GII54830.1"/>
    <property type="molecule type" value="Genomic_DNA"/>
</dbReference>
<evidence type="ECO:0008006" key="3">
    <source>
        <dbReference type="Google" id="ProtNLM"/>
    </source>
</evidence>
<proteinExistence type="predicted"/>